<evidence type="ECO:0000259" key="9">
    <source>
        <dbReference type="Pfam" id="PF00675"/>
    </source>
</evidence>
<gene>
    <name evidence="13" type="ORF">ISN44_As11g000640</name>
</gene>
<evidence type="ECO:0000256" key="5">
    <source>
        <dbReference type="ARBA" id="ARBA00022801"/>
    </source>
</evidence>
<dbReference type="Pfam" id="PF00675">
    <property type="entry name" value="Peptidase_M16"/>
    <property type="match status" value="1"/>
</dbReference>
<dbReference type="InterPro" id="IPR032632">
    <property type="entry name" value="Peptidase_M16_M"/>
</dbReference>
<dbReference type="GO" id="GO:0005829">
    <property type="term" value="C:cytosol"/>
    <property type="evidence" value="ECO:0007669"/>
    <property type="project" value="TreeGrafter"/>
</dbReference>
<dbReference type="OrthoDB" id="952271at2759"/>
<dbReference type="GO" id="GO:0046872">
    <property type="term" value="F:metal ion binding"/>
    <property type="evidence" value="ECO:0007669"/>
    <property type="project" value="UniProtKB-KW"/>
</dbReference>
<reference evidence="13 14" key="1">
    <citation type="submission" date="2020-12" db="EMBL/GenBank/DDBJ databases">
        <title>Concerted genomic and epigenomic changes stabilize Arabidopsis allopolyploids.</title>
        <authorList>
            <person name="Chen Z."/>
        </authorList>
    </citation>
    <scope>NUCLEOTIDE SEQUENCE [LARGE SCALE GENOMIC DNA]</scope>
    <source>
        <strain evidence="13">As9502</strain>
        <tissue evidence="13">Leaf</tissue>
    </source>
</reference>
<keyword evidence="4" id="KW-0479">Metal-binding</keyword>
<dbReference type="PANTHER" id="PTHR43690">
    <property type="entry name" value="NARDILYSIN"/>
    <property type="match status" value="1"/>
</dbReference>
<dbReference type="AlphaFoldDB" id="A0A8T1Z591"/>
<keyword evidence="14" id="KW-1185">Reference proteome</keyword>
<dbReference type="PANTHER" id="PTHR43690:SF28">
    <property type="entry name" value="PEPTIDASE M16 N-TERMINAL DOMAIN-CONTAINING PROTEIN"/>
    <property type="match status" value="1"/>
</dbReference>
<organism evidence="13 14">
    <name type="scientific">Arabidopsis suecica</name>
    <name type="common">Swedish thale-cress</name>
    <name type="synonym">Cardaminopsis suecica</name>
    <dbReference type="NCBI Taxonomy" id="45249"/>
    <lineage>
        <taxon>Eukaryota</taxon>
        <taxon>Viridiplantae</taxon>
        <taxon>Streptophyta</taxon>
        <taxon>Embryophyta</taxon>
        <taxon>Tracheophyta</taxon>
        <taxon>Spermatophyta</taxon>
        <taxon>Magnoliopsida</taxon>
        <taxon>eudicotyledons</taxon>
        <taxon>Gunneridae</taxon>
        <taxon>Pentapetalae</taxon>
        <taxon>rosids</taxon>
        <taxon>malvids</taxon>
        <taxon>Brassicales</taxon>
        <taxon>Brassicaceae</taxon>
        <taxon>Camelineae</taxon>
        <taxon>Arabidopsis</taxon>
    </lineage>
</organism>
<dbReference type="Pfam" id="PF22456">
    <property type="entry name" value="PqqF-like_C_4"/>
    <property type="match status" value="1"/>
</dbReference>
<dbReference type="Proteomes" id="UP000694251">
    <property type="component" value="Chromosome 11"/>
</dbReference>
<keyword evidence="5" id="KW-0378">Hydrolase</keyword>
<proteinExistence type="inferred from homology"/>
<evidence type="ECO:0000259" key="11">
    <source>
        <dbReference type="Pfam" id="PF16187"/>
    </source>
</evidence>
<comment type="caution">
    <text evidence="13">The sequence shown here is derived from an EMBL/GenBank/DDBJ whole genome shotgun (WGS) entry which is preliminary data.</text>
</comment>
<evidence type="ECO:0000259" key="10">
    <source>
        <dbReference type="Pfam" id="PF05193"/>
    </source>
</evidence>
<evidence type="ECO:0000259" key="12">
    <source>
        <dbReference type="Pfam" id="PF22456"/>
    </source>
</evidence>
<dbReference type="InterPro" id="IPR054734">
    <property type="entry name" value="PqqF-like_C_4"/>
</dbReference>
<dbReference type="Pfam" id="PF05193">
    <property type="entry name" value="Peptidase_M16_C"/>
    <property type="match status" value="1"/>
</dbReference>
<dbReference type="InterPro" id="IPR050626">
    <property type="entry name" value="Peptidase_M16"/>
</dbReference>
<dbReference type="Pfam" id="PF16187">
    <property type="entry name" value="Peptidase_M16_M"/>
    <property type="match status" value="1"/>
</dbReference>
<comment type="similarity">
    <text evidence="2 8">Belongs to the peptidase M16 family.</text>
</comment>
<accession>A0A8T1Z591</accession>
<comment type="cofactor">
    <cofactor evidence="1">
        <name>Zn(2+)</name>
        <dbReference type="ChEBI" id="CHEBI:29105"/>
    </cofactor>
</comment>
<evidence type="ECO:0000256" key="2">
    <source>
        <dbReference type="ARBA" id="ARBA00007261"/>
    </source>
</evidence>
<dbReference type="FunFam" id="3.30.830.10:FF:000012">
    <property type="entry name" value="Protease 3"/>
    <property type="match status" value="1"/>
</dbReference>
<dbReference type="InterPro" id="IPR001431">
    <property type="entry name" value="Pept_M16_Zn_BS"/>
</dbReference>
<feature type="domain" description="Coenzyme PQQ synthesis protein F-like C-terminal lobe" evidence="12">
    <location>
        <begin position="780"/>
        <end position="859"/>
    </location>
</feature>
<dbReference type="EMBL" id="JAEFBJ010000011">
    <property type="protein sequence ID" value="KAG7553741.1"/>
    <property type="molecule type" value="Genomic_DNA"/>
</dbReference>
<evidence type="ECO:0000256" key="1">
    <source>
        <dbReference type="ARBA" id="ARBA00001947"/>
    </source>
</evidence>
<dbReference type="FunFam" id="3.30.830.10:FF:000005">
    <property type="entry name" value="nardilysin isoform X1"/>
    <property type="match status" value="1"/>
</dbReference>
<evidence type="ECO:0000256" key="7">
    <source>
        <dbReference type="ARBA" id="ARBA00023049"/>
    </source>
</evidence>
<dbReference type="GO" id="GO:0006508">
    <property type="term" value="P:proteolysis"/>
    <property type="evidence" value="ECO:0007669"/>
    <property type="project" value="UniProtKB-KW"/>
</dbReference>
<dbReference type="InterPro" id="IPR007863">
    <property type="entry name" value="Peptidase_M16_C"/>
</dbReference>
<feature type="domain" description="Peptidase M16 middle/third" evidence="11">
    <location>
        <begin position="406"/>
        <end position="672"/>
    </location>
</feature>
<protein>
    <submittedName>
        <fullName evidence="13">Metalloenzyme LuxS/M16 peptidase-like</fullName>
    </submittedName>
</protein>
<evidence type="ECO:0000256" key="8">
    <source>
        <dbReference type="RuleBase" id="RU004447"/>
    </source>
</evidence>
<evidence type="ECO:0000313" key="13">
    <source>
        <dbReference type="EMBL" id="KAG7553741.1"/>
    </source>
</evidence>
<keyword evidence="6" id="KW-0862">Zinc</keyword>
<keyword evidence="7" id="KW-0482">Metalloprotease</keyword>
<sequence>MKRKRVENDSNHQKRRKYDVIHPELGTKKYKSIQLKNGLTVILISDPITLNGGMAAASMSVRVGSMYDPPEVHGLSHFLEHMVFMGSKKFPGENEFMKFLNKHGGQSNGATDLEHTIFHMTVDPDYLKQALAMFSQFFIAPRLETSSMEREISAIEQEFESHRQDDNHRLEQLKGHTSPLGHPYNRFQCGNKLTLLNENLSLESLRQHLQNFFNDHYFGDSMKLVLIGKETLDVLETWVREFFNGLNSGSRRTRKFNSIGHIWNPDILYGLQAIGENHRFEISWMIPPKCDKFCVEKPENYLIQLLGDECKGSLCAFFKENGWVTSLDVKVGGTGYSSTSIGRLFVISINLTNCGLEKKYQIVSFIYHYLQLLRDMDPLQWIMEEYNQMKKIEFESLDFSGWFTIPLECANYLSGNMLDYPVTHVIAGDYLHQTWNPEAIKDLLKHFNPRNMRLDLVSKSIKATVLKREPWFNSRYIEEQIPLVFKEEWNQTFAVDESLFHLPAPNKFIPSSFKPRDHSGDDLSTQILVNEPCMKIWYKCDVGLSYAHFIIYLHDKNENVKNQLMVKMFLKLLEDALSEIIFQGNSAGLQTSLSLCDTKVQLTINGYYEKLGLFISEIFTKFMSFIPTVKCFEVIKESMNRDLKNYDLFDHSEQLLLQIVSQSKHSNRSKLQVLKSISFGDLLSFTNDLRSQIFIKGICYGDILECEARSICNFFQSLQISPLHGNLRDRVRIVHLPRTKSRVDVKVKNKLDCNSLAKVYFRIGCKKRQESRNIAMLNLFVSIIREELFHELRTKETLGYIVDCETHLMHGVGLDVCVLSSDYNPYHLSRRIYNFMNLFGMCLEELPDNTFEDYKKGVNLTLPQGSGKSIWEHIDRERCIDNLYSEEKKELKLIKKKDLIEWYKRYFRISSPFCRTVVVRIWGCNTHDDMSLLKARLLRRKKKIHKRWFITKMLRKRSRVLSKPK</sequence>
<feature type="domain" description="Peptidase M16 C-terminal" evidence="10">
    <location>
        <begin position="206"/>
        <end position="386"/>
    </location>
</feature>
<dbReference type="GO" id="GO:0004222">
    <property type="term" value="F:metalloendopeptidase activity"/>
    <property type="evidence" value="ECO:0007669"/>
    <property type="project" value="InterPro"/>
</dbReference>
<feature type="domain" description="Peptidase M16 N-terminal" evidence="9">
    <location>
        <begin position="54"/>
        <end position="171"/>
    </location>
</feature>
<name>A0A8T1Z591_ARASU</name>
<evidence type="ECO:0000256" key="3">
    <source>
        <dbReference type="ARBA" id="ARBA00022670"/>
    </source>
</evidence>
<dbReference type="PROSITE" id="PS00143">
    <property type="entry name" value="INSULINASE"/>
    <property type="match status" value="1"/>
</dbReference>
<keyword evidence="3" id="KW-0645">Protease</keyword>
<evidence type="ECO:0000256" key="6">
    <source>
        <dbReference type="ARBA" id="ARBA00022833"/>
    </source>
</evidence>
<evidence type="ECO:0000256" key="4">
    <source>
        <dbReference type="ARBA" id="ARBA00022723"/>
    </source>
</evidence>
<evidence type="ECO:0000313" key="14">
    <source>
        <dbReference type="Proteomes" id="UP000694251"/>
    </source>
</evidence>
<dbReference type="InterPro" id="IPR011765">
    <property type="entry name" value="Pept_M16_N"/>
</dbReference>